<evidence type="ECO:0000313" key="1">
    <source>
        <dbReference type="EMBL" id="KNG90152.1"/>
    </source>
</evidence>
<dbReference type="OrthoDB" id="4167490at2759"/>
<protein>
    <submittedName>
        <fullName evidence="1">Uncharacterized protein</fullName>
    </submittedName>
</protein>
<name>A0A0L1JEQ8_ASPN3</name>
<reference evidence="1 2" key="1">
    <citation type="submission" date="2014-06" db="EMBL/GenBank/DDBJ databases">
        <title>The Genome of the Aflatoxigenic Filamentous Fungus Aspergillus nomius.</title>
        <authorList>
            <person name="Moore M.G."/>
            <person name="Shannon B.M."/>
            <person name="Brian M.M."/>
        </authorList>
    </citation>
    <scope>NUCLEOTIDE SEQUENCE [LARGE SCALE GENOMIC DNA]</scope>
    <source>
        <strain evidence="1 2">NRRL 13137</strain>
    </source>
</reference>
<dbReference type="GeneID" id="26803203"/>
<keyword evidence="2" id="KW-1185">Reference proteome</keyword>
<dbReference type="EMBL" id="JNOM01000018">
    <property type="protein sequence ID" value="KNG90152.1"/>
    <property type="molecule type" value="Genomic_DNA"/>
</dbReference>
<evidence type="ECO:0000313" key="2">
    <source>
        <dbReference type="Proteomes" id="UP000037505"/>
    </source>
</evidence>
<dbReference type="RefSeq" id="XP_015411075.1">
    <property type="nucleotide sequence ID" value="XM_015546656.1"/>
</dbReference>
<dbReference type="STRING" id="1509407.A0A0L1JEQ8"/>
<dbReference type="Proteomes" id="UP000037505">
    <property type="component" value="Unassembled WGS sequence"/>
</dbReference>
<dbReference type="AlphaFoldDB" id="A0A0L1JEQ8"/>
<gene>
    <name evidence="1" type="ORF">ANOM_001399</name>
</gene>
<accession>A0A0L1JEQ8</accession>
<proteinExistence type="predicted"/>
<organism evidence="1 2">
    <name type="scientific">Aspergillus nomiae NRRL (strain ATCC 15546 / NRRL 13137 / CBS 260.88 / M93)</name>
    <dbReference type="NCBI Taxonomy" id="1509407"/>
    <lineage>
        <taxon>Eukaryota</taxon>
        <taxon>Fungi</taxon>
        <taxon>Dikarya</taxon>
        <taxon>Ascomycota</taxon>
        <taxon>Pezizomycotina</taxon>
        <taxon>Eurotiomycetes</taxon>
        <taxon>Eurotiomycetidae</taxon>
        <taxon>Eurotiales</taxon>
        <taxon>Aspergillaceae</taxon>
        <taxon>Aspergillus</taxon>
        <taxon>Aspergillus subgen. Circumdati</taxon>
    </lineage>
</organism>
<sequence length="338" mass="39760">MNQLSPPGQNRCHLENLPVEIIQEIFFRCLEFNLPRASLYISRVLSDPTVYTWLIRLAFSSANESSKRDFFTPDFLPPPLAFFALSESQRRDLQNEILASRWCTLPLMRKCQREYVEHAIRRKCRNLDLAPEDHSALANISSRFSNLENCDKGWGGSRSKGDLILKARDRNTDVDYKVAVWFHFGAFQVRKPNKLVTDLDVFRLPYCLPDLPARMPNKLLGRPWTDTKLEFLQLLSMDAYIDTDDTFTRSRRILRQVIRDRDFATFQRLIHMHIRCQCYKYPVRWPVLPNHFQVALKYADEYDDPFIKLLVEQRWEEIPANLLHLKDQLISKAGTSHI</sequence>
<comment type="caution">
    <text evidence="1">The sequence shown here is derived from an EMBL/GenBank/DDBJ whole genome shotgun (WGS) entry which is preliminary data.</text>
</comment>